<evidence type="ECO:0000313" key="2">
    <source>
        <dbReference type="EMBL" id="VAW23265.1"/>
    </source>
</evidence>
<name>A0A3B0TXE0_9ZZZZ</name>
<feature type="non-terminal residue" evidence="2">
    <location>
        <position position="1"/>
    </location>
</feature>
<dbReference type="AlphaFoldDB" id="A0A3B0TXE0"/>
<dbReference type="EMBL" id="UOEQ01000456">
    <property type="protein sequence ID" value="VAW23265.1"/>
    <property type="molecule type" value="Genomic_DNA"/>
</dbReference>
<dbReference type="SUPFAM" id="SSF101960">
    <property type="entry name" value="Stabilizer of iron transporter SufD"/>
    <property type="match status" value="1"/>
</dbReference>
<dbReference type="GO" id="GO:0016226">
    <property type="term" value="P:iron-sulfur cluster assembly"/>
    <property type="evidence" value="ECO:0007669"/>
    <property type="project" value="InterPro"/>
</dbReference>
<dbReference type="NCBIfam" id="TIGR01981">
    <property type="entry name" value="sufD"/>
    <property type="match status" value="1"/>
</dbReference>
<dbReference type="Pfam" id="PF01458">
    <property type="entry name" value="SUFBD_core"/>
    <property type="match status" value="1"/>
</dbReference>
<evidence type="ECO:0000259" key="1">
    <source>
        <dbReference type="Pfam" id="PF01458"/>
    </source>
</evidence>
<reference evidence="2" key="1">
    <citation type="submission" date="2018-06" db="EMBL/GenBank/DDBJ databases">
        <authorList>
            <person name="Zhirakovskaya E."/>
        </authorList>
    </citation>
    <scope>NUCLEOTIDE SEQUENCE</scope>
</reference>
<gene>
    <name evidence="2" type="ORF">MNBD_ALPHA11-2169</name>
</gene>
<feature type="domain" description="SUF system FeS cluster assembly SufBD core" evidence="1">
    <location>
        <begin position="4"/>
        <end position="197"/>
    </location>
</feature>
<dbReference type="InterPro" id="IPR037284">
    <property type="entry name" value="SUF_FeS_clus_asmbl_SufBD_sf"/>
</dbReference>
<protein>
    <submittedName>
        <fullName evidence="2">Iron-sulfur cluster assembly protein SufD</fullName>
    </submittedName>
</protein>
<accession>A0A3B0TXE0</accession>
<dbReference type="PANTHER" id="PTHR43575">
    <property type="entry name" value="PROTEIN ABCI7, CHLOROPLASTIC"/>
    <property type="match status" value="1"/>
</dbReference>
<dbReference type="PANTHER" id="PTHR43575:SF1">
    <property type="entry name" value="PROTEIN ABCI7, CHLOROPLASTIC"/>
    <property type="match status" value="1"/>
</dbReference>
<proteinExistence type="predicted"/>
<organism evidence="2">
    <name type="scientific">hydrothermal vent metagenome</name>
    <dbReference type="NCBI Taxonomy" id="652676"/>
    <lineage>
        <taxon>unclassified sequences</taxon>
        <taxon>metagenomes</taxon>
        <taxon>ecological metagenomes</taxon>
    </lineage>
</organism>
<dbReference type="InterPro" id="IPR000825">
    <property type="entry name" value="SUF_FeS_clus_asmbl_SufBD_core"/>
</dbReference>
<dbReference type="InterPro" id="IPR011542">
    <property type="entry name" value="SUF_FeS_clus_asmbl_SufD"/>
</dbReference>
<dbReference type="InterPro" id="IPR055346">
    <property type="entry name" value="Fe-S_cluster_assembly_SufBD"/>
</dbReference>
<sequence length="228" mass="25154">HFSNFGSRITLGEGAELTHIVLDFSSTKSTRLQTIEYEVGQNAKLHNLLINSGAKLSRTQIFTNFNGEGAVGDFNGLNLVDEGQHCDITLDTIHKVPDTISTQKFKAVVRNRAKAIFQGRILVEAIAQKTDAKMMIQGLMLSEGAQILSKPELEIFADDVQCGHGSTCGELDEDSLFYLMSRGIGRDEATSMLIRAFAEELLDPIKDEQLHGQLSRILDMWLEGKAKA</sequence>